<dbReference type="InterPro" id="IPR050221">
    <property type="entry name" value="26S_Proteasome_ATPase"/>
</dbReference>
<dbReference type="PANTHER" id="PTHR23073">
    <property type="entry name" value="26S PROTEASOME REGULATORY SUBUNIT"/>
    <property type="match status" value="1"/>
</dbReference>
<dbReference type="SUPFAM" id="SSF52540">
    <property type="entry name" value="P-loop containing nucleoside triphosphate hydrolases"/>
    <property type="match status" value="1"/>
</dbReference>
<evidence type="ECO:0000313" key="5">
    <source>
        <dbReference type="EMBL" id="MCK9688553.1"/>
    </source>
</evidence>
<evidence type="ECO:0000256" key="3">
    <source>
        <dbReference type="ARBA" id="ARBA00022840"/>
    </source>
</evidence>
<reference evidence="5" key="1">
    <citation type="submission" date="2021-11" db="EMBL/GenBank/DDBJ databases">
        <title>BS-T2-15 a new species belonging to the Comamonadaceae family isolated from the soil of a French oak forest.</title>
        <authorList>
            <person name="Mieszkin S."/>
            <person name="Alain K."/>
        </authorList>
    </citation>
    <scope>NUCLEOTIDE SEQUENCE</scope>
    <source>
        <strain evidence="5">BS-T2-15</strain>
    </source>
</reference>
<dbReference type="Pfam" id="PF00004">
    <property type="entry name" value="AAA"/>
    <property type="match status" value="1"/>
</dbReference>
<keyword evidence="6" id="KW-1185">Reference proteome</keyword>
<dbReference type="Gene3D" id="3.40.50.300">
    <property type="entry name" value="P-loop containing nucleotide triphosphate hydrolases"/>
    <property type="match status" value="1"/>
</dbReference>
<keyword evidence="2" id="KW-0547">Nucleotide-binding</keyword>
<evidence type="ECO:0000256" key="1">
    <source>
        <dbReference type="ARBA" id="ARBA00006914"/>
    </source>
</evidence>
<evidence type="ECO:0000256" key="2">
    <source>
        <dbReference type="ARBA" id="ARBA00022741"/>
    </source>
</evidence>
<dbReference type="GO" id="GO:0005524">
    <property type="term" value="F:ATP binding"/>
    <property type="evidence" value="ECO:0007669"/>
    <property type="project" value="UniProtKB-KW"/>
</dbReference>
<dbReference type="InterPro" id="IPR003593">
    <property type="entry name" value="AAA+_ATPase"/>
</dbReference>
<comment type="similarity">
    <text evidence="1">Belongs to the AAA ATPase family.</text>
</comment>
<evidence type="ECO:0000259" key="4">
    <source>
        <dbReference type="SMART" id="SM00382"/>
    </source>
</evidence>
<organism evidence="5 6">
    <name type="scientific">Scleromatobacter humisilvae</name>
    <dbReference type="NCBI Taxonomy" id="2897159"/>
    <lineage>
        <taxon>Bacteria</taxon>
        <taxon>Pseudomonadati</taxon>
        <taxon>Pseudomonadota</taxon>
        <taxon>Betaproteobacteria</taxon>
        <taxon>Burkholderiales</taxon>
        <taxon>Sphaerotilaceae</taxon>
        <taxon>Scleromatobacter</taxon>
    </lineage>
</organism>
<dbReference type="EMBL" id="JAJLJH010000009">
    <property type="protein sequence ID" value="MCK9688553.1"/>
    <property type="molecule type" value="Genomic_DNA"/>
</dbReference>
<proteinExistence type="inferred from homology"/>
<name>A0A9X1YLV8_9BURK</name>
<dbReference type="GO" id="GO:0016887">
    <property type="term" value="F:ATP hydrolysis activity"/>
    <property type="evidence" value="ECO:0007669"/>
    <property type="project" value="InterPro"/>
</dbReference>
<dbReference type="InterPro" id="IPR027417">
    <property type="entry name" value="P-loop_NTPase"/>
</dbReference>
<gene>
    <name evidence="5" type="ORF">LPC04_22825</name>
</gene>
<dbReference type="AlphaFoldDB" id="A0A9X1YLV8"/>
<dbReference type="RefSeq" id="WP_275684601.1">
    <property type="nucleotide sequence ID" value="NZ_JAJLJH010000009.1"/>
</dbReference>
<feature type="domain" description="AAA+ ATPase" evidence="4">
    <location>
        <begin position="481"/>
        <end position="613"/>
    </location>
</feature>
<keyword evidence="3 5" id="KW-0067">ATP-binding</keyword>
<evidence type="ECO:0000313" key="6">
    <source>
        <dbReference type="Proteomes" id="UP001139353"/>
    </source>
</evidence>
<dbReference type="CDD" id="cd19481">
    <property type="entry name" value="RecA-like_protease"/>
    <property type="match status" value="1"/>
</dbReference>
<protein>
    <submittedName>
        <fullName evidence="5">ATP-binding protein</fullName>
    </submittedName>
</protein>
<dbReference type="Proteomes" id="UP001139353">
    <property type="component" value="Unassembled WGS sequence"/>
</dbReference>
<dbReference type="InterPro" id="IPR003959">
    <property type="entry name" value="ATPase_AAA_core"/>
</dbReference>
<sequence length="695" mass="75076">MNAPLRALQPDAGDGLRGDHPFAGLAFHAAQHLRLALFGVIARIVEACADGDLDATLAAHPFLVDYLVELDERAGLGDELALRWRLVLAEWEAQALQAGVHLPLAALRRAGAGALEIELLLAAGLVEEDARFGDVFGRLQDGGRRPTLGLMTAWWRDDGSGEDRVDDVRAAATRLVDGGLLRVTTPEAPRADWAFAATLPVWDALRGDAPALPWLQHRACAGATPLAAYIVPDARAAQLVSDGLQALLRERPAPTLLLRGPLHNGRKTLAGALAAAQGRDLLVARGAVWEDDARWQLLGALACVTGAVPVVEAGLAAGENRVLPPLPWCDAPLLVVTGRHGAWTRQDDAPTIALHLPLPDEDARRRHWREAIPEAIAAASIDAAATMRLSGGHVRRLARGAADLARLDGRREIREDDVREARRALPAGRLEMLATRLEAKGGLADLEVDDLTRGELLSFAARCRWREQLACAITGAPAAGLGVRALFAGPSGVGKTLAARLLAAELGKPLFRIDLAATVDKFLGETEKRLDQALDAAEELDVVLLFDEGDALMARRTDVGSSNDRHANLETNFLLQRLDQFEGILVVTSNAPDRIDGAFSRRMDAVLHFRLPDERQRYRLLRRHLPATSLVDDAWMQDTARRCALSGGQWANVALHARLLALQDGAEVATRHLHDALVREYRKTGAACPARPWLG</sequence>
<dbReference type="SMART" id="SM00382">
    <property type="entry name" value="AAA"/>
    <property type="match status" value="1"/>
</dbReference>
<comment type="caution">
    <text evidence="5">The sequence shown here is derived from an EMBL/GenBank/DDBJ whole genome shotgun (WGS) entry which is preliminary data.</text>
</comment>
<accession>A0A9X1YLV8</accession>